<dbReference type="Proteomes" id="UP000612282">
    <property type="component" value="Unassembled WGS sequence"/>
</dbReference>
<protein>
    <recommendedName>
        <fullName evidence="1">DUF218 domain-containing protein</fullName>
    </recommendedName>
</protein>
<organism evidence="2 3">
    <name type="scientific">Actinoplanes couchii</name>
    <dbReference type="NCBI Taxonomy" id="403638"/>
    <lineage>
        <taxon>Bacteria</taxon>
        <taxon>Bacillati</taxon>
        <taxon>Actinomycetota</taxon>
        <taxon>Actinomycetes</taxon>
        <taxon>Micromonosporales</taxon>
        <taxon>Micromonosporaceae</taxon>
        <taxon>Actinoplanes</taxon>
    </lineage>
</organism>
<evidence type="ECO:0000313" key="2">
    <source>
        <dbReference type="EMBL" id="GID53042.1"/>
    </source>
</evidence>
<accession>A0ABQ3X3J3</accession>
<gene>
    <name evidence="2" type="ORF">Aco03nite_014460</name>
</gene>
<evidence type="ECO:0000259" key="1">
    <source>
        <dbReference type="Pfam" id="PF02698"/>
    </source>
</evidence>
<dbReference type="InterPro" id="IPR003848">
    <property type="entry name" value="DUF218"/>
</dbReference>
<reference evidence="2 3" key="1">
    <citation type="submission" date="2021-01" db="EMBL/GenBank/DDBJ databases">
        <title>Whole genome shotgun sequence of Actinoplanes couchii NBRC 106145.</title>
        <authorList>
            <person name="Komaki H."/>
            <person name="Tamura T."/>
        </authorList>
    </citation>
    <scope>NUCLEOTIDE SEQUENCE [LARGE SCALE GENOMIC DNA]</scope>
    <source>
        <strain evidence="2 3">NBRC 106145</strain>
    </source>
</reference>
<proteinExistence type="predicted"/>
<comment type="caution">
    <text evidence="2">The sequence shown here is derived from an EMBL/GenBank/DDBJ whole genome shotgun (WGS) entry which is preliminary data.</text>
</comment>
<dbReference type="Pfam" id="PF02698">
    <property type="entry name" value="DUF218"/>
    <property type="match status" value="1"/>
</dbReference>
<name>A0ABQ3X3J3_9ACTN</name>
<evidence type="ECO:0000313" key="3">
    <source>
        <dbReference type="Proteomes" id="UP000612282"/>
    </source>
</evidence>
<dbReference type="RefSeq" id="WP_203793970.1">
    <property type="nucleotide sequence ID" value="NZ_BAAAQE010000076.1"/>
</dbReference>
<dbReference type="EMBL" id="BOMG01000026">
    <property type="protein sequence ID" value="GID53042.1"/>
    <property type="molecule type" value="Genomic_DNA"/>
</dbReference>
<feature type="domain" description="DUF218" evidence="1">
    <location>
        <begin position="39"/>
        <end position="146"/>
    </location>
</feature>
<keyword evidence="3" id="KW-1185">Reference proteome</keyword>
<sequence length="206" mass="22172">MEFEVLPGTPGLTLASVAHVLIPGYGRLADATALTLGGTDRCRTGLALHRSLGRGVVVCSGYKSPSDHTGTPRVIDGRSYQGVPEADLMRSWMVGAGADPGLVRAERDSVDTVTNLLRSDTCFGDSRPIAIVSHRGHLRRILSVIAPRTLRRSYLGVVVPGDPLHEKPIISVMSWLTTVGLPPSPDRAIAAATRRSELMWKLSRFL</sequence>